<dbReference type="SUPFAM" id="SSF55781">
    <property type="entry name" value="GAF domain-like"/>
    <property type="match status" value="1"/>
</dbReference>
<evidence type="ECO:0000259" key="5">
    <source>
        <dbReference type="PROSITE" id="PS51078"/>
    </source>
</evidence>
<dbReference type="SMART" id="SM00346">
    <property type="entry name" value="HTH_ICLR"/>
    <property type="match status" value="1"/>
</dbReference>
<keyword evidence="3" id="KW-0804">Transcription</keyword>
<evidence type="ECO:0000313" key="6">
    <source>
        <dbReference type="EMBL" id="RQG93632.1"/>
    </source>
</evidence>
<dbReference type="SUPFAM" id="SSF46785">
    <property type="entry name" value="Winged helix' DNA-binding domain"/>
    <property type="match status" value="1"/>
</dbReference>
<feature type="domain" description="HTH iclR-type" evidence="4">
    <location>
        <begin position="9"/>
        <end position="68"/>
    </location>
</feature>
<dbReference type="InterPro" id="IPR014757">
    <property type="entry name" value="Tscrpt_reg_IclR_C"/>
</dbReference>
<dbReference type="PROSITE" id="PS51077">
    <property type="entry name" value="HTH_ICLR"/>
    <property type="match status" value="1"/>
</dbReference>
<dbReference type="InterPro" id="IPR036388">
    <property type="entry name" value="WH-like_DNA-bd_sf"/>
</dbReference>
<organism evidence="6 7">
    <name type="scientific">Natrarchaeobius chitinivorans</name>
    <dbReference type="NCBI Taxonomy" id="1679083"/>
    <lineage>
        <taxon>Archaea</taxon>
        <taxon>Methanobacteriati</taxon>
        <taxon>Methanobacteriota</taxon>
        <taxon>Stenosarchaea group</taxon>
        <taxon>Halobacteria</taxon>
        <taxon>Halobacteriales</taxon>
        <taxon>Natrialbaceae</taxon>
        <taxon>Natrarchaeobius</taxon>
    </lineage>
</organism>
<evidence type="ECO:0000256" key="2">
    <source>
        <dbReference type="ARBA" id="ARBA00023125"/>
    </source>
</evidence>
<proteinExistence type="predicted"/>
<accession>A0A3N6N5Q6</accession>
<dbReference type="InterPro" id="IPR050707">
    <property type="entry name" value="HTH_MetabolicPath_Reg"/>
</dbReference>
<dbReference type="InterPro" id="IPR036390">
    <property type="entry name" value="WH_DNA-bd_sf"/>
</dbReference>
<dbReference type="GO" id="GO:0045892">
    <property type="term" value="P:negative regulation of DNA-templated transcription"/>
    <property type="evidence" value="ECO:0007669"/>
    <property type="project" value="TreeGrafter"/>
</dbReference>
<dbReference type="EMBL" id="REGA01000013">
    <property type="protein sequence ID" value="RQG93632.1"/>
    <property type="molecule type" value="Genomic_DNA"/>
</dbReference>
<dbReference type="InterPro" id="IPR005471">
    <property type="entry name" value="Tscrpt_reg_IclR_N"/>
</dbReference>
<dbReference type="PROSITE" id="PS51078">
    <property type="entry name" value="ICLR_ED"/>
    <property type="match status" value="1"/>
</dbReference>
<evidence type="ECO:0000313" key="7">
    <source>
        <dbReference type="Proteomes" id="UP000282323"/>
    </source>
</evidence>
<dbReference type="InterPro" id="IPR011991">
    <property type="entry name" value="ArsR-like_HTH"/>
</dbReference>
<evidence type="ECO:0000259" key="4">
    <source>
        <dbReference type="PROSITE" id="PS51077"/>
    </source>
</evidence>
<name>A0A3N6N5Q6_NATCH</name>
<dbReference type="RefSeq" id="WP_124196341.1">
    <property type="nucleotide sequence ID" value="NZ_REGA01000013.1"/>
</dbReference>
<dbReference type="GO" id="GO:0003677">
    <property type="term" value="F:DNA binding"/>
    <property type="evidence" value="ECO:0007669"/>
    <property type="project" value="UniProtKB-KW"/>
</dbReference>
<protein>
    <submittedName>
        <fullName evidence="6">IclR family transcriptional regulator</fullName>
    </submittedName>
</protein>
<keyword evidence="2" id="KW-0238">DNA-binding</keyword>
<dbReference type="Pfam" id="PF01614">
    <property type="entry name" value="IclR_C"/>
    <property type="match status" value="1"/>
</dbReference>
<dbReference type="InterPro" id="IPR029016">
    <property type="entry name" value="GAF-like_dom_sf"/>
</dbReference>
<dbReference type="CDD" id="cd00090">
    <property type="entry name" value="HTH_ARSR"/>
    <property type="match status" value="1"/>
</dbReference>
<dbReference type="Gene3D" id="1.10.10.10">
    <property type="entry name" value="Winged helix-like DNA-binding domain superfamily/Winged helix DNA-binding domain"/>
    <property type="match status" value="1"/>
</dbReference>
<dbReference type="PANTHER" id="PTHR30136:SF35">
    <property type="entry name" value="HTH-TYPE TRANSCRIPTIONAL REGULATOR RV1719"/>
    <property type="match status" value="1"/>
</dbReference>
<gene>
    <name evidence="6" type="ORF">EA473_14650</name>
</gene>
<dbReference type="Pfam" id="PF09339">
    <property type="entry name" value="HTH_IclR"/>
    <property type="match status" value="1"/>
</dbReference>
<comment type="caution">
    <text evidence="6">The sequence shown here is derived from an EMBL/GenBank/DDBJ whole genome shotgun (WGS) entry which is preliminary data.</text>
</comment>
<evidence type="ECO:0000256" key="1">
    <source>
        <dbReference type="ARBA" id="ARBA00023015"/>
    </source>
</evidence>
<keyword evidence="1" id="KW-0805">Transcription regulation</keyword>
<reference evidence="6 7" key="1">
    <citation type="submission" date="2018-10" db="EMBL/GenBank/DDBJ databases">
        <title>Natrarchaeobius chitinivorans gen. nov., sp. nov., and Natrarchaeobius haloalkaliphilus sp. nov., alkaliphilic, chitin-utilizing haloarchaea from hypersaline alkaline lakes.</title>
        <authorList>
            <person name="Sorokin D.Y."/>
            <person name="Elcheninov A.G."/>
            <person name="Kostrikina N.A."/>
            <person name="Bale N.J."/>
            <person name="Sinninghe Damste J.S."/>
            <person name="Khijniak T.V."/>
            <person name="Kublanov I.V."/>
            <person name="Toshchakov S.V."/>
        </authorList>
    </citation>
    <scope>NUCLEOTIDE SEQUENCE [LARGE SCALE GENOMIC DNA]</scope>
    <source>
        <strain evidence="6 7">AArcht4T</strain>
    </source>
</reference>
<feature type="domain" description="IclR-ED" evidence="5">
    <location>
        <begin position="69"/>
        <end position="253"/>
    </location>
</feature>
<dbReference type="AlphaFoldDB" id="A0A3N6N5Q6"/>
<dbReference type="Gene3D" id="3.30.450.40">
    <property type="match status" value="1"/>
</dbReference>
<evidence type="ECO:0000256" key="3">
    <source>
        <dbReference type="ARBA" id="ARBA00023163"/>
    </source>
</evidence>
<dbReference type="GO" id="GO:0003700">
    <property type="term" value="F:DNA-binding transcription factor activity"/>
    <property type="evidence" value="ECO:0007669"/>
    <property type="project" value="TreeGrafter"/>
</dbReference>
<sequence length="253" mass="27952">MPDRARNPVTTSRKTIRILEKLYDLEGARVTELADALGMNKSTVHNHLSTLEAEEIVIRDGNEYDIGLRLLEFGGYARDNHLLSRVGASEIERLANRTGELVNVVVEEFGKGVYIACEKGDRAVELNQYPGYRRPLHVTASGKAILAHMPDDRIDEIVDRHGIEPATENSITDRSELEDELRRVDERGFALDDEESVPGLRCVGASILDSSGAVIGAISVSAPTSRITEAQFRDEIPDAVRSTANVIELNINY</sequence>
<dbReference type="PANTHER" id="PTHR30136">
    <property type="entry name" value="HELIX-TURN-HELIX TRANSCRIPTIONAL REGULATOR, ICLR FAMILY"/>
    <property type="match status" value="1"/>
</dbReference>
<dbReference type="OrthoDB" id="14763at2157"/>
<dbReference type="Proteomes" id="UP000282323">
    <property type="component" value="Unassembled WGS sequence"/>
</dbReference>
<keyword evidence="7" id="KW-1185">Reference proteome</keyword>